<dbReference type="Gene3D" id="2.60.40.3620">
    <property type="match status" value="3"/>
</dbReference>
<comment type="caution">
    <text evidence="2">The sequence shown here is derived from an EMBL/GenBank/DDBJ whole genome shotgun (WGS) entry which is preliminary data.</text>
</comment>
<protein>
    <recommendedName>
        <fullName evidence="1">SusE outer membrane protein domain-containing protein</fullName>
    </recommendedName>
</protein>
<sequence length="467" mass="49456">MKSLIKISFLSLLIAVFFAACDKVGTLPLYASGTASVLTASTSTIAPVMADSDKTVLTLTWTNPNYANDSTTSKYIVEIDSSGRNFSKEVTFTVTGKLTTSFTAKQLNNILLGYGLAYKTAYNLDIRITSSYANNNNLLKSNTVVVNFTTYVVPPKVQPPVNNVLFLVGSATAGGWNNPVPTPAQQFTRLDSVTYQGTFFLNGGQQYLLLPANGDWSHKYAVQDASVTGLSAGGSFGYNVGSAFNTNFPGPATTGMYKITVDFQHGVFTVVSTGAYGLLWVPGDYQGWSPATAPTLGSPKNDGNYEGYVNIPAGGTYQFKFAKTPDWSNALGDGGGGTLSGSGGNLTVPAGGYYRLIANTTANTWSAQATTWSLIGSFAASGWSTDVDMTFDGTAWVGTITTAAGDQFKFRANHDWGTNLGETGGKGSLWYNGDNIGDASKNFAVPAGTHTIKLILGNSGYYTYMIQ</sequence>
<gene>
    <name evidence="2" type="ORF">GALL_95650</name>
</gene>
<dbReference type="Gene3D" id="2.60.40.10">
    <property type="entry name" value="Immunoglobulins"/>
    <property type="match status" value="1"/>
</dbReference>
<evidence type="ECO:0000259" key="1">
    <source>
        <dbReference type="Pfam" id="PF14292"/>
    </source>
</evidence>
<name>A0A1J5SWJ5_9ZZZZ</name>
<dbReference type="PROSITE" id="PS51257">
    <property type="entry name" value="PROKAR_LIPOPROTEIN"/>
    <property type="match status" value="1"/>
</dbReference>
<evidence type="ECO:0000313" key="2">
    <source>
        <dbReference type="EMBL" id="OIR08397.1"/>
    </source>
</evidence>
<accession>A0A1J5SWJ5</accession>
<proteinExistence type="predicted"/>
<dbReference type="InterPro" id="IPR013783">
    <property type="entry name" value="Ig-like_fold"/>
</dbReference>
<reference evidence="2" key="1">
    <citation type="submission" date="2016-10" db="EMBL/GenBank/DDBJ databases">
        <title>Sequence of Gallionella enrichment culture.</title>
        <authorList>
            <person name="Poehlein A."/>
            <person name="Muehling M."/>
            <person name="Daniel R."/>
        </authorList>
    </citation>
    <scope>NUCLEOTIDE SEQUENCE</scope>
</reference>
<dbReference type="InterPro" id="IPR025970">
    <property type="entry name" value="SusE"/>
</dbReference>
<feature type="domain" description="SusE outer membrane protein" evidence="1">
    <location>
        <begin position="31"/>
        <end position="128"/>
    </location>
</feature>
<dbReference type="EMBL" id="MLJW01000032">
    <property type="protein sequence ID" value="OIR08397.1"/>
    <property type="molecule type" value="Genomic_DNA"/>
</dbReference>
<organism evidence="2">
    <name type="scientific">mine drainage metagenome</name>
    <dbReference type="NCBI Taxonomy" id="410659"/>
    <lineage>
        <taxon>unclassified sequences</taxon>
        <taxon>metagenomes</taxon>
        <taxon>ecological metagenomes</taxon>
    </lineage>
</organism>
<dbReference type="CDD" id="cd12967">
    <property type="entry name" value="CBM_SusE-F_like_u1"/>
    <property type="match status" value="1"/>
</dbReference>
<dbReference type="AlphaFoldDB" id="A0A1J5SWJ5"/>
<dbReference type="Pfam" id="PF14292">
    <property type="entry name" value="SusE"/>
    <property type="match status" value="1"/>
</dbReference>